<feature type="domain" description="Fungal-type protein kinase" evidence="2">
    <location>
        <begin position="11"/>
        <end position="149"/>
    </location>
</feature>
<feature type="region of interest" description="Disordered" evidence="1">
    <location>
        <begin position="312"/>
        <end position="422"/>
    </location>
</feature>
<protein>
    <recommendedName>
        <fullName evidence="2">Fungal-type protein kinase domain-containing protein</fullName>
    </recommendedName>
</protein>
<proteinExistence type="predicted"/>
<dbReference type="AlphaFoldDB" id="A0A1Y2ID65"/>
<evidence type="ECO:0000259" key="2">
    <source>
        <dbReference type="Pfam" id="PF17667"/>
    </source>
</evidence>
<dbReference type="PANTHER" id="PTHR38248">
    <property type="entry name" value="FUNK1 6"/>
    <property type="match status" value="1"/>
</dbReference>
<accession>A0A1Y2ID65</accession>
<name>A0A1Y2ID65_TRAC3</name>
<feature type="region of interest" description="Disordered" evidence="1">
    <location>
        <begin position="62"/>
        <end position="108"/>
    </location>
</feature>
<dbReference type="PANTHER" id="PTHR38248:SF2">
    <property type="entry name" value="FUNK1 11"/>
    <property type="match status" value="1"/>
</dbReference>
<dbReference type="Pfam" id="PF17667">
    <property type="entry name" value="Pkinase_fungal"/>
    <property type="match status" value="1"/>
</dbReference>
<evidence type="ECO:0000313" key="4">
    <source>
        <dbReference type="Proteomes" id="UP000193067"/>
    </source>
</evidence>
<feature type="compositionally biased region" description="Low complexity" evidence="1">
    <location>
        <begin position="367"/>
        <end position="377"/>
    </location>
</feature>
<organism evidence="3 4">
    <name type="scientific">Trametes coccinea (strain BRFM310)</name>
    <name type="common">Pycnoporus coccineus</name>
    <dbReference type="NCBI Taxonomy" id="1353009"/>
    <lineage>
        <taxon>Eukaryota</taxon>
        <taxon>Fungi</taxon>
        <taxon>Dikarya</taxon>
        <taxon>Basidiomycota</taxon>
        <taxon>Agaricomycotina</taxon>
        <taxon>Agaricomycetes</taxon>
        <taxon>Polyporales</taxon>
        <taxon>Polyporaceae</taxon>
        <taxon>Trametes</taxon>
    </lineage>
</organism>
<sequence length="422" mass="45439">MRKLRYSFEVQPSERSIHHEFTPSREMVAAMREAIKGHRTACERANVLHRDASLGNIVIADDAPEGSHSGPFQGWNHSSTDRIDRASDGNATSLKDDGEENTPETIEEHKKRTGTFYFMAIALLRMLPGTLHGPCHDLESYYWVLTWVVLRHTDCYRVGHQVLGEEVRQSGDALCVDVFRASKDRHAINNKLGWLLDEQGLIVTGNKPLEILLRRFNNMVALSQTSAVDPVPRATLTHGAVIALFDETLAMEGWHGNDGKACTLLEKPRTTIAPTPIVVDVVPGYPVHSEGRALCSKTASKKALTAGFPMGASGSESMSGFHTPAQRSGIKRANEDDEPVPSGATQSRKRSKASAMAPPPAPGSGSGDAVAGPSGAATSGGRGQRSGSRAASGSRLSCQPSRRSSRIETQKEKKASGSDSAL</sequence>
<keyword evidence="4" id="KW-1185">Reference proteome</keyword>
<gene>
    <name evidence="3" type="ORF">PYCCODRAFT_1439815</name>
</gene>
<dbReference type="OrthoDB" id="3270165at2759"/>
<feature type="compositionally biased region" description="Basic and acidic residues" evidence="1">
    <location>
        <begin position="405"/>
        <end position="416"/>
    </location>
</feature>
<evidence type="ECO:0000313" key="3">
    <source>
        <dbReference type="EMBL" id="OSC97841.1"/>
    </source>
</evidence>
<reference evidence="3 4" key="1">
    <citation type="journal article" date="2015" name="Biotechnol. Biofuels">
        <title>Enhanced degradation of softwood versus hardwood by the white-rot fungus Pycnoporus coccineus.</title>
        <authorList>
            <person name="Couturier M."/>
            <person name="Navarro D."/>
            <person name="Chevret D."/>
            <person name="Henrissat B."/>
            <person name="Piumi F."/>
            <person name="Ruiz-Duenas F.J."/>
            <person name="Martinez A.T."/>
            <person name="Grigoriev I.V."/>
            <person name="Riley R."/>
            <person name="Lipzen A."/>
            <person name="Berrin J.G."/>
            <person name="Master E.R."/>
            <person name="Rosso M.N."/>
        </authorList>
    </citation>
    <scope>NUCLEOTIDE SEQUENCE [LARGE SCALE GENOMIC DNA]</scope>
    <source>
        <strain evidence="3 4">BRFM310</strain>
    </source>
</reference>
<dbReference type="InterPro" id="IPR040976">
    <property type="entry name" value="Pkinase_fungal"/>
</dbReference>
<feature type="compositionally biased region" description="Low complexity" evidence="1">
    <location>
        <begin position="385"/>
        <end position="395"/>
    </location>
</feature>
<evidence type="ECO:0000256" key="1">
    <source>
        <dbReference type="SAM" id="MobiDB-lite"/>
    </source>
</evidence>
<dbReference type="Proteomes" id="UP000193067">
    <property type="component" value="Unassembled WGS sequence"/>
</dbReference>
<dbReference type="EMBL" id="KZ084145">
    <property type="protein sequence ID" value="OSC97841.1"/>
    <property type="molecule type" value="Genomic_DNA"/>
</dbReference>